<dbReference type="InterPro" id="IPR036291">
    <property type="entry name" value="NAD(P)-bd_dom_sf"/>
</dbReference>
<dbReference type="InterPro" id="IPR002347">
    <property type="entry name" value="SDR_fam"/>
</dbReference>
<reference evidence="3" key="1">
    <citation type="submission" date="2022-05" db="EMBL/GenBank/DDBJ databases">
        <authorList>
            <person name="Pankratov T."/>
        </authorList>
    </citation>
    <scope>NUCLEOTIDE SEQUENCE</scope>
    <source>
        <strain evidence="3">BP6-180914</strain>
    </source>
</reference>
<comment type="similarity">
    <text evidence="1">Belongs to the short-chain dehydrogenases/reductases (SDR) family.</text>
</comment>
<dbReference type="Proteomes" id="UP001165667">
    <property type="component" value="Unassembled WGS sequence"/>
</dbReference>
<gene>
    <name evidence="3" type="ORF">M8523_32720</name>
</gene>
<name>A0AA41ZB66_9HYPH</name>
<sequence length="253" mass="26743">MMFADKITVVTGAGGGIGRAIARRFAGEGAILVLADANAKSVAETAAMLPAGTTYTIVEGNLCDKAFCQSLIDQAVERYGRIDILINNAGIITRGTILETTDEDWALTLDVNLSAVFYTCRSAIRHMTAQQSGAIVNVASTWGIYAGPGHPAYIMSKAAVASLTKCLARDHARDGIRVNAVCPNEVNTPMLRTGFAKRGFDPDKAVEQLNETVPLGRIAEPEDIADCIAFLASDQARYVAGATLEVSGAKAVY</sequence>
<dbReference type="FunFam" id="3.40.50.720:FF:000084">
    <property type="entry name" value="Short-chain dehydrogenase reductase"/>
    <property type="match status" value="1"/>
</dbReference>
<evidence type="ECO:0000256" key="2">
    <source>
        <dbReference type="ARBA" id="ARBA00023002"/>
    </source>
</evidence>
<dbReference type="PANTHER" id="PTHR24321">
    <property type="entry name" value="DEHYDROGENASES, SHORT CHAIN"/>
    <property type="match status" value="1"/>
</dbReference>
<dbReference type="NCBIfam" id="NF005559">
    <property type="entry name" value="PRK07231.1"/>
    <property type="match status" value="1"/>
</dbReference>
<dbReference type="Pfam" id="PF13561">
    <property type="entry name" value="adh_short_C2"/>
    <property type="match status" value="1"/>
</dbReference>
<dbReference type="SUPFAM" id="SSF51735">
    <property type="entry name" value="NAD(P)-binding Rossmann-fold domains"/>
    <property type="match status" value="1"/>
</dbReference>
<keyword evidence="4" id="KW-1185">Reference proteome</keyword>
<dbReference type="Gene3D" id="3.40.50.720">
    <property type="entry name" value="NAD(P)-binding Rossmann-like Domain"/>
    <property type="match status" value="1"/>
</dbReference>
<proteinExistence type="inferred from homology"/>
<dbReference type="PANTHER" id="PTHR24321:SF15">
    <property type="entry name" value="OXIDOREDUCTASE UCPA"/>
    <property type="match status" value="1"/>
</dbReference>
<evidence type="ECO:0000256" key="1">
    <source>
        <dbReference type="ARBA" id="ARBA00006484"/>
    </source>
</evidence>
<evidence type="ECO:0000313" key="4">
    <source>
        <dbReference type="Proteomes" id="UP001165667"/>
    </source>
</evidence>
<dbReference type="EMBL" id="JAMOIM010000059">
    <property type="protein sequence ID" value="MCW6512672.1"/>
    <property type="molecule type" value="Genomic_DNA"/>
</dbReference>
<evidence type="ECO:0000313" key="3">
    <source>
        <dbReference type="EMBL" id="MCW6512672.1"/>
    </source>
</evidence>
<dbReference type="PRINTS" id="PR00080">
    <property type="entry name" value="SDRFAMILY"/>
</dbReference>
<dbReference type="PRINTS" id="PR00081">
    <property type="entry name" value="GDHRDH"/>
</dbReference>
<protein>
    <submittedName>
        <fullName evidence="3">SDR family oxidoreductase</fullName>
    </submittedName>
</protein>
<dbReference type="GO" id="GO:0016491">
    <property type="term" value="F:oxidoreductase activity"/>
    <property type="evidence" value="ECO:0007669"/>
    <property type="project" value="UniProtKB-KW"/>
</dbReference>
<accession>A0AA41ZB66</accession>
<organism evidence="3 4">
    <name type="scientific">Lichenifustis flavocetrariae</name>
    <dbReference type="NCBI Taxonomy" id="2949735"/>
    <lineage>
        <taxon>Bacteria</taxon>
        <taxon>Pseudomonadati</taxon>
        <taxon>Pseudomonadota</taxon>
        <taxon>Alphaproteobacteria</taxon>
        <taxon>Hyphomicrobiales</taxon>
        <taxon>Lichenihabitantaceae</taxon>
        <taxon>Lichenifustis</taxon>
    </lineage>
</organism>
<keyword evidence="2" id="KW-0560">Oxidoreductase</keyword>
<dbReference type="CDD" id="cd05233">
    <property type="entry name" value="SDR_c"/>
    <property type="match status" value="1"/>
</dbReference>
<dbReference type="RefSeq" id="WP_282589047.1">
    <property type="nucleotide sequence ID" value="NZ_JAMOIM010000059.1"/>
</dbReference>
<dbReference type="AlphaFoldDB" id="A0AA41ZB66"/>
<comment type="caution">
    <text evidence="3">The sequence shown here is derived from an EMBL/GenBank/DDBJ whole genome shotgun (WGS) entry which is preliminary data.</text>
</comment>